<dbReference type="InterPro" id="IPR000163">
    <property type="entry name" value="Prohibitin"/>
</dbReference>
<evidence type="ECO:0000313" key="4">
    <source>
        <dbReference type="EMBL" id="QGW29197.1"/>
    </source>
</evidence>
<dbReference type="InterPro" id="IPR001107">
    <property type="entry name" value="Band_7"/>
</dbReference>
<dbReference type="InterPro" id="IPR036013">
    <property type="entry name" value="Band_7/SPFH_dom_sf"/>
</dbReference>
<dbReference type="RefSeq" id="WP_157479550.1">
    <property type="nucleotide sequence ID" value="NZ_CP046566.1"/>
</dbReference>
<keyword evidence="5" id="KW-1185">Reference proteome</keyword>
<dbReference type="AlphaFoldDB" id="A0A6I6G9B7"/>
<evidence type="ECO:0000259" key="3">
    <source>
        <dbReference type="SMART" id="SM00244"/>
    </source>
</evidence>
<dbReference type="EMBL" id="CP046566">
    <property type="protein sequence ID" value="QGW29197.1"/>
    <property type="molecule type" value="Genomic_DNA"/>
</dbReference>
<dbReference type="Gene3D" id="3.30.479.30">
    <property type="entry name" value="Band 7 domain"/>
    <property type="match status" value="1"/>
</dbReference>
<sequence length="267" mass="29831">MKQLLTLVLPLITLSSCVTVKQNEVGVKRRTGTIEDKVRSSGMYTVGPWSSIIKVPISTINLATNADLPTKEGLTVQSEMSILYRIDRAKIPDLLRNVGENYEEVVISPVFRSVVRDVSARFNAKDLHTAERANIEKTMQADMAKYLEPRGIIVEGVLLKSVKLPKELTMAIEERLRAEQEAFRMQFVLDREKQEAERKKLEAAGIRDAQKIISEGLNPLLIQWRAIEAFKELSKSNNAKVIITDGKSPFLMQADPVVSGKSPAVSQ</sequence>
<keyword evidence="2" id="KW-0472">Membrane</keyword>
<dbReference type="SMART" id="SM00244">
    <property type="entry name" value="PHB"/>
    <property type="match status" value="1"/>
</dbReference>
<dbReference type="CDD" id="cd03401">
    <property type="entry name" value="SPFH_prohibitin"/>
    <property type="match status" value="1"/>
</dbReference>
<evidence type="ECO:0000256" key="1">
    <source>
        <dbReference type="ARBA" id="ARBA00004167"/>
    </source>
</evidence>
<proteinExistence type="predicted"/>
<dbReference type="PANTHER" id="PTHR23222">
    <property type="entry name" value="PROHIBITIN"/>
    <property type="match status" value="1"/>
</dbReference>
<dbReference type="SUPFAM" id="SSF117892">
    <property type="entry name" value="Band 7/SPFH domain"/>
    <property type="match status" value="1"/>
</dbReference>
<dbReference type="Proteomes" id="UP000426027">
    <property type="component" value="Chromosome"/>
</dbReference>
<comment type="subcellular location">
    <subcellularLocation>
        <location evidence="1">Membrane</location>
        <topology evidence="1">Single-pass membrane protein</topology>
    </subcellularLocation>
</comment>
<evidence type="ECO:0000256" key="2">
    <source>
        <dbReference type="ARBA" id="ARBA00023136"/>
    </source>
</evidence>
<accession>A0A6I6G9B7</accession>
<protein>
    <submittedName>
        <fullName evidence="4">Prohibitin family protein</fullName>
    </submittedName>
</protein>
<name>A0A6I6G9B7_9BACT</name>
<feature type="domain" description="Band 7" evidence="3">
    <location>
        <begin position="15"/>
        <end position="176"/>
    </location>
</feature>
<evidence type="ECO:0000313" key="5">
    <source>
        <dbReference type="Proteomes" id="UP000426027"/>
    </source>
</evidence>
<dbReference type="GO" id="GO:0007005">
    <property type="term" value="P:mitochondrion organization"/>
    <property type="evidence" value="ECO:0007669"/>
    <property type="project" value="TreeGrafter"/>
</dbReference>
<dbReference type="PROSITE" id="PS51257">
    <property type="entry name" value="PROKAR_LIPOPROTEIN"/>
    <property type="match status" value="1"/>
</dbReference>
<dbReference type="KEGG" id="fls:GLV81_14740"/>
<dbReference type="Pfam" id="PF01145">
    <property type="entry name" value="Band_7"/>
    <property type="match status" value="1"/>
</dbReference>
<dbReference type="GO" id="GO:0016020">
    <property type="term" value="C:membrane"/>
    <property type="evidence" value="ECO:0007669"/>
    <property type="project" value="UniProtKB-SubCell"/>
</dbReference>
<gene>
    <name evidence="4" type="ORF">GLV81_14740</name>
</gene>
<dbReference type="PANTHER" id="PTHR23222:SF1">
    <property type="entry name" value="PROHIBITIN-2"/>
    <property type="match status" value="1"/>
</dbReference>
<organism evidence="4 5">
    <name type="scientific">Phnomibacter ginsenosidimutans</name>
    <dbReference type="NCBI Taxonomy" id="2676868"/>
    <lineage>
        <taxon>Bacteria</taxon>
        <taxon>Pseudomonadati</taxon>
        <taxon>Bacteroidota</taxon>
        <taxon>Chitinophagia</taxon>
        <taxon>Chitinophagales</taxon>
        <taxon>Chitinophagaceae</taxon>
        <taxon>Phnomibacter</taxon>
    </lineage>
</organism>
<dbReference type="PRINTS" id="PR00679">
    <property type="entry name" value="PROHIBITIN"/>
</dbReference>
<reference evidence="4 5" key="1">
    <citation type="submission" date="2019-11" db="EMBL/GenBank/DDBJ databases">
        <authorList>
            <person name="Im W.T."/>
        </authorList>
    </citation>
    <scope>NUCLEOTIDE SEQUENCE [LARGE SCALE GENOMIC DNA]</scope>
    <source>
        <strain evidence="4 5">SB-02</strain>
    </source>
</reference>